<feature type="transmembrane region" description="Helical" evidence="12">
    <location>
        <begin position="67"/>
        <end position="87"/>
    </location>
</feature>
<evidence type="ECO:0000256" key="5">
    <source>
        <dbReference type="ARBA" id="ARBA00022679"/>
    </source>
</evidence>
<comment type="similarity">
    <text evidence="3 12">Belongs to the glycosyltransferase 22 family.</text>
</comment>
<keyword evidence="8 12" id="KW-1133">Transmembrane helix</keyword>
<dbReference type="Proteomes" id="UP000245771">
    <property type="component" value="Unassembled WGS sequence"/>
</dbReference>
<dbReference type="STRING" id="1280837.A0A316V492"/>
<feature type="transmembrane region" description="Helical" evidence="12">
    <location>
        <begin position="177"/>
        <end position="203"/>
    </location>
</feature>
<evidence type="ECO:0000256" key="6">
    <source>
        <dbReference type="ARBA" id="ARBA00022692"/>
    </source>
</evidence>
<dbReference type="EMBL" id="KZ819606">
    <property type="protein sequence ID" value="PWN32366.1"/>
    <property type="molecule type" value="Genomic_DNA"/>
</dbReference>
<feature type="transmembrane region" description="Helical" evidence="12">
    <location>
        <begin position="99"/>
        <end position="120"/>
    </location>
</feature>
<keyword evidence="7 12" id="KW-0256">Endoplasmic reticulum</keyword>
<evidence type="ECO:0000256" key="10">
    <source>
        <dbReference type="ARBA" id="ARBA00044721"/>
    </source>
</evidence>
<dbReference type="Pfam" id="PF03901">
    <property type="entry name" value="Glyco_transf_22"/>
    <property type="match status" value="1"/>
</dbReference>
<dbReference type="FunCoup" id="A0A316V492">
    <property type="interactions" value="155"/>
</dbReference>
<comment type="pathway">
    <text evidence="2">Protein modification; protein glycosylation.</text>
</comment>
<evidence type="ECO:0000256" key="2">
    <source>
        <dbReference type="ARBA" id="ARBA00004922"/>
    </source>
</evidence>
<dbReference type="PANTHER" id="PTHR22760">
    <property type="entry name" value="GLYCOSYLTRANSFERASE"/>
    <property type="match status" value="1"/>
</dbReference>
<dbReference type="InParanoid" id="A0A316V492"/>
<feature type="transmembrane region" description="Helical" evidence="12">
    <location>
        <begin position="367"/>
        <end position="388"/>
    </location>
</feature>
<evidence type="ECO:0000313" key="13">
    <source>
        <dbReference type="EMBL" id="PWN32366.1"/>
    </source>
</evidence>
<comment type="subcellular location">
    <subcellularLocation>
        <location evidence="1 12">Endoplasmic reticulum membrane</location>
        <topology evidence="1 12">Multi-pass membrane protein</topology>
    </subcellularLocation>
</comment>
<keyword evidence="9 12" id="KW-0472">Membrane</keyword>
<evidence type="ECO:0000256" key="7">
    <source>
        <dbReference type="ARBA" id="ARBA00022824"/>
    </source>
</evidence>
<dbReference type="GO" id="GO:0052917">
    <property type="term" value="F:dol-P-Man:Man(7)GlcNAc(2)-PP-Dol alpha-1,6-mannosyltransferase activity"/>
    <property type="evidence" value="ECO:0007669"/>
    <property type="project" value="UniProtKB-EC"/>
</dbReference>
<gene>
    <name evidence="13" type="ORF">FA14DRAFT_175171</name>
</gene>
<evidence type="ECO:0000256" key="4">
    <source>
        <dbReference type="ARBA" id="ARBA00022676"/>
    </source>
</evidence>
<accession>A0A316V492</accession>
<proteinExistence type="inferred from homology"/>
<feature type="transmembrane region" description="Helical" evidence="12">
    <location>
        <begin position="209"/>
        <end position="231"/>
    </location>
</feature>
<evidence type="ECO:0000256" key="8">
    <source>
        <dbReference type="ARBA" id="ARBA00022989"/>
    </source>
</evidence>
<dbReference type="EC" id="2.4.1.-" evidence="12"/>
<dbReference type="InterPro" id="IPR005599">
    <property type="entry name" value="GPI_mannosylTrfase"/>
</dbReference>
<dbReference type="GO" id="GO:0006487">
    <property type="term" value="P:protein N-linked glycosylation"/>
    <property type="evidence" value="ECO:0007669"/>
    <property type="project" value="TreeGrafter"/>
</dbReference>
<dbReference type="RefSeq" id="XP_025352668.1">
    <property type="nucleotide sequence ID" value="XM_025500580.1"/>
</dbReference>
<dbReference type="AlphaFoldDB" id="A0A316V492"/>
<keyword evidence="4 12" id="KW-0328">Glycosyltransferase</keyword>
<evidence type="ECO:0000256" key="12">
    <source>
        <dbReference type="RuleBase" id="RU363075"/>
    </source>
</evidence>
<evidence type="ECO:0000256" key="9">
    <source>
        <dbReference type="ARBA" id="ARBA00023136"/>
    </source>
</evidence>
<protein>
    <recommendedName>
        <fullName evidence="12">Mannosyltransferase</fullName>
        <ecNumber evidence="12">2.4.1.-</ecNumber>
    </recommendedName>
</protein>
<dbReference type="OrthoDB" id="19039at2759"/>
<comment type="catalytic activity">
    <reaction evidence="11">
        <text>an alpha-D-Man-(1-&gt;2)-alpha-D-Man-(1-&gt;2)-alpha-D-Man-(1-&gt;3)-[alpha-D-Man-(1-&gt;2)-alpha-D-Man-(1-&gt;3)-alpha-D-Man-(1-&gt;6)]-beta-D-Man-(1-&gt;4)-beta-D-GlcNAc-(1-&gt;4)-alpha-D-GlcNAc-diphospho-di-trans,poly-cis-dolichol + a di-trans,poly-cis-dolichyl beta-D-mannosyl phosphate = an alpha-D-Man-(1-&gt;2)-alpha-D-Man-(1-&gt;2)-alpha-D-Man-(1-&gt;3)-[alpha-D-Man-(1-&gt;2)-alpha-D-Man-(1-&gt;3)-[alpha-D-Man-(1-&gt;6)]-alpha-D-Man-(1-&gt;6)]-beta-D-Man-(1-&gt;4)-beta-D-GlcNAc-(1-&gt;4)-alpha-D-GlcNAc-diphospho-di-trans,poly-cis-dolichol + a di-trans,poly-cis-dolichyl phosphate + H(+)</text>
        <dbReference type="Rhea" id="RHEA:29535"/>
        <dbReference type="Rhea" id="RHEA-COMP:19498"/>
        <dbReference type="Rhea" id="RHEA-COMP:19501"/>
        <dbReference type="Rhea" id="RHEA-COMP:19518"/>
        <dbReference type="Rhea" id="RHEA-COMP:19519"/>
        <dbReference type="ChEBI" id="CHEBI:15378"/>
        <dbReference type="ChEBI" id="CHEBI:57683"/>
        <dbReference type="ChEBI" id="CHEBI:58211"/>
        <dbReference type="ChEBI" id="CHEBI:132517"/>
        <dbReference type="ChEBI" id="CHEBI:132519"/>
        <dbReference type="EC" id="2.4.1.260"/>
    </reaction>
    <physiologicalReaction direction="left-to-right" evidence="11">
        <dbReference type="Rhea" id="RHEA:29536"/>
    </physiologicalReaction>
</comment>
<name>A0A316V492_9BASI</name>
<evidence type="ECO:0000256" key="3">
    <source>
        <dbReference type="ARBA" id="ARBA00007063"/>
    </source>
</evidence>
<comment type="function">
    <text evidence="10">Mannosyltransferase that operates in the biosynthetic pathway of dolichol-linked oligosaccharides, the glycan precursors employed in protein asparagine (N)-glycosylation. The assembly of dolichol-linked oligosaccharides begins on the cytosolic side of the endoplasmic reticulum membrane and finishes in its lumen. The sequential addition of sugars to dolichol pyrophosphate produces dolichol-linked oligosaccharides containing fourteen sugars, including two GlcNAcs, nine mannoses and three glucoses. Once assembled, the oligosaccharide is transferred from the lipid to nascent proteins by oligosaccharyltransferases. In the lumen of the endoplasmic reticulum, adds the eighth mannose residue in an alpha-1,6 linkage onto Man(7)GlcNAc(2)-PP-dolichol to produce Man(8)GlcNAc(2)-PP-dolichol.</text>
</comment>
<evidence type="ECO:0000256" key="11">
    <source>
        <dbReference type="ARBA" id="ARBA00048899"/>
    </source>
</evidence>
<evidence type="ECO:0000256" key="1">
    <source>
        <dbReference type="ARBA" id="ARBA00004477"/>
    </source>
</evidence>
<keyword evidence="14" id="KW-1185">Reference proteome</keyword>
<dbReference type="UniPathway" id="UPA00378"/>
<keyword evidence="6 12" id="KW-0812">Transmembrane</keyword>
<dbReference type="GeneID" id="37022361"/>
<dbReference type="PANTHER" id="PTHR22760:SF1">
    <property type="entry name" value="DOL-P-MAN:MAN(7)GLCNAC(2)-PP-DOL ALPHA-1,6-MANNOSYLTRANSFERASE"/>
    <property type="match status" value="1"/>
</dbReference>
<sequence>MPKIAFKAESVALLISSYLHIFLAPFTKVEESFSLQAIHDILACGIGSSARLKFDHITFTGAVPRSFFGPTCLSIISYPILALLKSFHLIQNSAHAGLVLRLILTTLHAVSVIVFANLVIRNRLTKRFFFLLYSIQFHPLFWAGRTTPNGIILPIVNLALAFSLADSRSNTRKYAGLFLLTVSAVIARLEIVGLIIPIALMIASDGIRSFVKVAQTGLSAGIFALAISVPLDTYMWGRPFHLWNPLNLNSVKGYAWPELEAILFNVVEGKSSEWGVSSWHAYITQHIAKLISIPCILLFFGGIAISFRSNSNSDPKPLKALVVIVSHVAIMSCLGHKETRFITYLTPLLNLYAAKGAAAIWQGIGKIRYHLLLGRMFVCMLLAGTILLTGMSLYASAGNYPGGEALKALHNLIPDQNATVVHIDVLPAMTGVSLFQSINLAQRSQTGAFGLNALPNVLAGNTNVWVYDKTEEIFKAGGTKDGFDPLISTFTHLLSDQQDCHLPSLFKPMMQDGEPISFSEFGHISIQKSLPPLVFNWREAVWLCQRRHI</sequence>
<organism evidence="13 14">
    <name type="scientific">Meira miltonrushii</name>
    <dbReference type="NCBI Taxonomy" id="1280837"/>
    <lineage>
        <taxon>Eukaryota</taxon>
        <taxon>Fungi</taxon>
        <taxon>Dikarya</taxon>
        <taxon>Basidiomycota</taxon>
        <taxon>Ustilaginomycotina</taxon>
        <taxon>Exobasidiomycetes</taxon>
        <taxon>Exobasidiales</taxon>
        <taxon>Brachybasidiaceae</taxon>
        <taxon>Meira</taxon>
    </lineage>
</organism>
<keyword evidence="5" id="KW-0808">Transferase</keyword>
<feature type="transmembrane region" description="Helical" evidence="12">
    <location>
        <begin position="287"/>
        <end position="305"/>
    </location>
</feature>
<reference evidence="13 14" key="1">
    <citation type="journal article" date="2018" name="Mol. Biol. Evol.">
        <title>Broad Genomic Sampling Reveals a Smut Pathogenic Ancestry of the Fungal Clade Ustilaginomycotina.</title>
        <authorList>
            <person name="Kijpornyongpan T."/>
            <person name="Mondo S.J."/>
            <person name="Barry K."/>
            <person name="Sandor L."/>
            <person name="Lee J."/>
            <person name="Lipzen A."/>
            <person name="Pangilinan J."/>
            <person name="LaButti K."/>
            <person name="Hainaut M."/>
            <person name="Henrissat B."/>
            <person name="Grigoriev I.V."/>
            <person name="Spatafora J.W."/>
            <person name="Aime M.C."/>
        </authorList>
    </citation>
    <scope>NUCLEOTIDE SEQUENCE [LARGE SCALE GENOMIC DNA]</scope>
    <source>
        <strain evidence="13 14">MCA 3882</strain>
    </source>
</reference>
<dbReference type="GO" id="GO:0005789">
    <property type="term" value="C:endoplasmic reticulum membrane"/>
    <property type="evidence" value="ECO:0007669"/>
    <property type="project" value="UniProtKB-SubCell"/>
</dbReference>
<evidence type="ECO:0000313" key="14">
    <source>
        <dbReference type="Proteomes" id="UP000245771"/>
    </source>
</evidence>
<feature type="transmembrane region" description="Helical" evidence="12">
    <location>
        <begin position="140"/>
        <end position="165"/>
    </location>
</feature>